<feature type="compositionally biased region" description="Basic and acidic residues" evidence="11">
    <location>
        <begin position="306"/>
        <end position="318"/>
    </location>
</feature>
<dbReference type="FunFam" id="3.30.70.660:FF:000002">
    <property type="entry name" value="tRNA pseudouridine synthase"/>
    <property type="match status" value="1"/>
</dbReference>
<keyword evidence="15" id="KW-1185">Reference proteome</keyword>
<dbReference type="PANTHER" id="PTHR11142">
    <property type="entry name" value="PSEUDOURIDYLATE SYNTHASE"/>
    <property type="match status" value="1"/>
</dbReference>
<feature type="compositionally biased region" description="Low complexity" evidence="11">
    <location>
        <begin position="597"/>
        <end position="607"/>
    </location>
</feature>
<evidence type="ECO:0000259" key="13">
    <source>
        <dbReference type="Pfam" id="PF03478"/>
    </source>
</evidence>
<proteinExistence type="inferred from homology"/>
<feature type="region of interest" description="Disordered" evidence="11">
    <location>
        <begin position="1"/>
        <end position="43"/>
    </location>
</feature>
<keyword evidence="4" id="KW-0507">mRNA processing</keyword>
<dbReference type="GO" id="GO:0009982">
    <property type="term" value="F:pseudouridine synthase activity"/>
    <property type="evidence" value="ECO:0007669"/>
    <property type="project" value="InterPro"/>
</dbReference>
<feature type="domain" description="KIB1-4 beta-propeller" evidence="13">
    <location>
        <begin position="658"/>
        <end position="792"/>
    </location>
</feature>
<dbReference type="Pfam" id="PF01416">
    <property type="entry name" value="PseudoU_synth_1"/>
    <property type="match status" value="1"/>
</dbReference>
<feature type="region of interest" description="Disordered" evidence="11">
    <location>
        <begin position="587"/>
        <end position="640"/>
    </location>
</feature>
<dbReference type="GO" id="GO:0003723">
    <property type="term" value="F:RNA binding"/>
    <property type="evidence" value="ECO:0007669"/>
    <property type="project" value="InterPro"/>
</dbReference>
<evidence type="ECO:0000256" key="8">
    <source>
        <dbReference type="ARBA" id="ARBA00036943"/>
    </source>
</evidence>
<feature type="region of interest" description="Disordered" evidence="11">
    <location>
        <begin position="235"/>
        <end position="318"/>
    </location>
</feature>
<dbReference type="InterPro" id="IPR020095">
    <property type="entry name" value="PsdUridine_synth_TruA_C"/>
</dbReference>
<dbReference type="InterPro" id="IPR020103">
    <property type="entry name" value="PsdUridine_synth_cat_dom_sf"/>
</dbReference>
<evidence type="ECO:0000313" key="14">
    <source>
        <dbReference type="EMBL" id="PQQ17664.1"/>
    </source>
</evidence>
<feature type="active site" description="Nucleophile" evidence="9">
    <location>
        <position position="108"/>
    </location>
</feature>
<comment type="subcellular location">
    <subcellularLocation>
        <location evidence="2">Nucleus</location>
    </subcellularLocation>
</comment>
<evidence type="ECO:0000256" key="6">
    <source>
        <dbReference type="ARBA" id="ARBA00023235"/>
    </source>
</evidence>
<dbReference type="GO" id="GO:0005634">
    <property type="term" value="C:nucleus"/>
    <property type="evidence" value="ECO:0007669"/>
    <property type="project" value="UniProtKB-SubCell"/>
</dbReference>
<keyword evidence="6" id="KW-0413">Isomerase</keyword>
<organism evidence="14 15">
    <name type="scientific">Prunus yedoensis var. nudiflora</name>
    <dbReference type="NCBI Taxonomy" id="2094558"/>
    <lineage>
        <taxon>Eukaryota</taxon>
        <taxon>Viridiplantae</taxon>
        <taxon>Streptophyta</taxon>
        <taxon>Embryophyta</taxon>
        <taxon>Tracheophyta</taxon>
        <taxon>Spermatophyta</taxon>
        <taxon>Magnoliopsida</taxon>
        <taxon>eudicotyledons</taxon>
        <taxon>Gunneridae</taxon>
        <taxon>Pentapetalae</taxon>
        <taxon>rosids</taxon>
        <taxon>fabids</taxon>
        <taxon>Rosales</taxon>
        <taxon>Rosaceae</taxon>
        <taxon>Amygdaloideae</taxon>
        <taxon>Amygdaleae</taxon>
        <taxon>Prunus</taxon>
    </lineage>
</organism>
<dbReference type="OrthoDB" id="10256309at2759"/>
<dbReference type="PANTHER" id="PTHR11142:SF4">
    <property type="entry name" value="PSEUDOURIDYLATE SYNTHASE 1 HOMOLOG"/>
    <property type="match status" value="1"/>
</dbReference>
<dbReference type="SUPFAM" id="SSF55120">
    <property type="entry name" value="Pseudouridine synthase"/>
    <property type="match status" value="1"/>
</dbReference>
<keyword evidence="5" id="KW-0819">tRNA processing</keyword>
<comment type="catalytic activity">
    <reaction evidence="8">
        <text>a uridine in tRNA = a pseudouridine in tRNA</text>
        <dbReference type="Rhea" id="RHEA:54572"/>
        <dbReference type="Rhea" id="RHEA-COMP:13339"/>
        <dbReference type="Rhea" id="RHEA-COMP:13934"/>
        <dbReference type="ChEBI" id="CHEBI:65314"/>
        <dbReference type="ChEBI" id="CHEBI:65315"/>
    </reaction>
</comment>
<dbReference type="Proteomes" id="UP000250321">
    <property type="component" value="Unassembled WGS sequence"/>
</dbReference>
<evidence type="ECO:0000256" key="9">
    <source>
        <dbReference type="PIRSR" id="PIRSR641708-1"/>
    </source>
</evidence>
<evidence type="ECO:0000259" key="12">
    <source>
        <dbReference type="Pfam" id="PF01416"/>
    </source>
</evidence>
<gene>
    <name evidence="14" type="ORF">Pyn_14670</name>
</gene>
<evidence type="ECO:0000256" key="10">
    <source>
        <dbReference type="PIRSR" id="PIRSR641708-2"/>
    </source>
</evidence>
<evidence type="ECO:0000256" key="5">
    <source>
        <dbReference type="ARBA" id="ARBA00022694"/>
    </source>
</evidence>
<accession>A0A314ZJM1</accession>
<comment type="catalytic activity">
    <reaction evidence="1">
        <text>a uridine in mRNA = a pseudouridine in mRNA</text>
        <dbReference type="Rhea" id="RHEA:56644"/>
        <dbReference type="Rhea" id="RHEA-COMP:14658"/>
        <dbReference type="Rhea" id="RHEA-COMP:14659"/>
        <dbReference type="ChEBI" id="CHEBI:65314"/>
        <dbReference type="ChEBI" id="CHEBI:65315"/>
    </reaction>
</comment>
<dbReference type="GO" id="GO:0006397">
    <property type="term" value="P:mRNA processing"/>
    <property type="evidence" value="ECO:0007669"/>
    <property type="project" value="UniProtKB-KW"/>
</dbReference>
<dbReference type="GO" id="GO:0031119">
    <property type="term" value="P:tRNA pseudouridine synthesis"/>
    <property type="evidence" value="ECO:0007669"/>
    <property type="project" value="InterPro"/>
</dbReference>
<dbReference type="Gene3D" id="3.30.70.660">
    <property type="entry name" value="Pseudouridine synthase I, catalytic domain, C-terminal subdomain"/>
    <property type="match status" value="1"/>
</dbReference>
<dbReference type="InterPro" id="IPR005174">
    <property type="entry name" value="KIB1-4_b-propeller"/>
</dbReference>
<feature type="compositionally biased region" description="Low complexity" evidence="11">
    <location>
        <begin position="619"/>
        <end position="629"/>
    </location>
</feature>
<comment type="similarity">
    <text evidence="3">Belongs to the tRNA pseudouridine synthase TruA family.</text>
</comment>
<evidence type="ECO:0000256" key="4">
    <source>
        <dbReference type="ARBA" id="ARBA00022664"/>
    </source>
</evidence>
<dbReference type="EMBL" id="PJQY01000140">
    <property type="protein sequence ID" value="PQQ17664.1"/>
    <property type="molecule type" value="Genomic_DNA"/>
</dbReference>
<evidence type="ECO:0000256" key="11">
    <source>
        <dbReference type="SAM" id="MobiDB-lite"/>
    </source>
</evidence>
<feature type="region of interest" description="Disordered" evidence="11">
    <location>
        <begin position="548"/>
        <end position="569"/>
    </location>
</feature>
<evidence type="ECO:0000256" key="3">
    <source>
        <dbReference type="ARBA" id="ARBA00009375"/>
    </source>
</evidence>
<evidence type="ECO:0000256" key="2">
    <source>
        <dbReference type="ARBA" id="ARBA00004123"/>
    </source>
</evidence>
<dbReference type="Gene3D" id="3.30.70.580">
    <property type="entry name" value="Pseudouridine synthase I, catalytic domain, N-terminal subdomain"/>
    <property type="match status" value="1"/>
</dbReference>
<dbReference type="InterPro" id="IPR020094">
    <property type="entry name" value="TruA/RsuA/RluB/E/F_N"/>
</dbReference>
<feature type="binding site" evidence="10">
    <location>
        <position position="164"/>
    </location>
    <ligand>
        <name>substrate</name>
    </ligand>
</feature>
<dbReference type="FunFam" id="3.30.70.580:FF:000002">
    <property type="entry name" value="tRNA pseudouridine synthase"/>
    <property type="match status" value="1"/>
</dbReference>
<sequence>MENPDTKTTRSPPPQEPNLKKLKMSTTTTSDDDETTTTDTTKKQRYKRRKVAIFFAYCGVGYQGMQKNPGAKTIEGDLEEALYLSNAVPEQDRNNPKRYDWARSARTDKGVSAVGQVVSGRFYVDPPGFVDRLNSNLSPQIRIFGYKRVTASFNAKKFCDRRRYVYLIPVFALDPSAHRDRESVLASLGSDKEFVKCLECSERGRKVGGLMGKRNYELRGTSFELDISSNTNESMVDSEFNEETKVFPDNAGGDDSKSEPRNEISTSSNNNGVSGVEVENSEETDLNSEPLNDTAKVSVGEENANGEEKPEKESGSEFCYGEKEKDRFNRILNCYEGTHNFHNFTTRTKAADPAAQRYIISFNANTTITVGGLDFVKCEVVGQSFMLHQIRKMIGLAVAIFRNCAPESLLEIALQKDVNINVPTAPEVGLYLDECFFASYNQKWGDSHEELSMKDYEQEAEDFKMKHIYPHIASTELKEGVVGLWLHSLNHRNYPDLCAAAADNNGNTSNGESVDVGNVAGEKSCSPVSFILKGKASIQTLNFLGAGLESTRENGGGLDPTPTRTGRINREKAHNLRGLPSIPSGVPQLASLCPQNSAAPPSSAPLADAPPIPAQPNTPRLLQPLQQQSPLPPPSRSFSSQAPLRLLPRLARHPPRNPTVLLVNPLTRAKRHLPPLSAFPNVVRFDYSEVGREYALRSSSGDVYTRSLAQMRDSFLKKVVLSSSPLEASGFSALAILSQTGDLAYCRDGDQSWTFIDGARSFSEDVISANGLFYAVDSKGVVAVCDVEGPSALGLRLSQRRG</sequence>
<dbReference type="Pfam" id="PF03478">
    <property type="entry name" value="Beta-prop_KIB1-4"/>
    <property type="match status" value="1"/>
</dbReference>
<dbReference type="InterPro" id="IPR001406">
    <property type="entry name" value="PsdUridine_synth_TruA"/>
</dbReference>
<dbReference type="InterPro" id="IPR041708">
    <property type="entry name" value="PUS1/PUS2-like"/>
</dbReference>
<feature type="domain" description="Pseudouridine synthase I TruA alpha/beta" evidence="12">
    <location>
        <begin position="335"/>
        <end position="437"/>
    </location>
</feature>
<dbReference type="CDD" id="cd02568">
    <property type="entry name" value="PseudoU_synth_PUS1_PUS2"/>
    <property type="match status" value="1"/>
</dbReference>
<dbReference type="InterPro" id="IPR020097">
    <property type="entry name" value="PsdUridine_synth_TruA_a/b_dom"/>
</dbReference>
<keyword evidence="7" id="KW-0539">Nucleus</keyword>
<comment type="caution">
    <text evidence="14">The sequence shown here is derived from an EMBL/GenBank/DDBJ whole genome shotgun (WGS) entry which is preliminary data.</text>
</comment>
<dbReference type="GO" id="GO:1990481">
    <property type="term" value="P:mRNA pseudouridine synthesis"/>
    <property type="evidence" value="ECO:0007669"/>
    <property type="project" value="TreeGrafter"/>
</dbReference>
<dbReference type="AlphaFoldDB" id="A0A314ZJM1"/>
<reference evidence="14 15" key="1">
    <citation type="submission" date="2018-02" db="EMBL/GenBank/DDBJ databases">
        <title>Draft genome of wild Prunus yedoensis var. nudiflora.</title>
        <authorList>
            <person name="Baek S."/>
            <person name="Kim J.-H."/>
            <person name="Choi K."/>
            <person name="Kim G.-B."/>
            <person name="Cho A."/>
            <person name="Jang H."/>
            <person name="Shin C.-H."/>
            <person name="Yu H.-J."/>
            <person name="Mun J.-H."/>
        </authorList>
    </citation>
    <scope>NUCLEOTIDE SEQUENCE [LARGE SCALE GENOMIC DNA]</scope>
    <source>
        <strain evidence="15">cv. Jeju island</strain>
        <tissue evidence="14">Leaf</tissue>
    </source>
</reference>
<protein>
    <submittedName>
        <fullName evidence="14">tRNA pseudouridine synthase A mitochondrial</fullName>
    </submittedName>
</protein>
<name>A0A314ZJM1_PRUYE</name>
<dbReference type="STRING" id="2094558.A0A314ZJM1"/>
<feature type="compositionally biased region" description="Low complexity" evidence="11">
    <location>
        <begin position="267"/>
        <end position="278"/>
    </location>
</feature>
<evidence type="ECO:0000256" key="7">
    <source>
        <dbReference type="ARBA" id="ARBA00023242"/>
    </source>
</evidence>
<evidence type="ECO:0000313" key="15">
    <source>
        <dbReference type="Proteomes" id="UP000250321"/>
    </source>
</evidence>
<evidence type="ECO:0000256" key="1">
    <source>
        <dbReference type="ARBA" id="ARBA00001166"/>
    </source>
</evidence>